<evidence type="ECO:0000313" key="2">
    <source>
        <dbReference type="Proteomes" id="UP000268014"/>
    </source>
</evidence>
<sequence>MISFLSGDQWLVTEDSETVAAQHRPLICTLKIVPPKSKVAERCGPTRIKWWRLKEQDAAIVYRILLPAVTTVDETWKGAAEAITRDAWSELGMAKPGRERLTGKYGCG</sequence>
<organism evidence="1 2">
    <name type="scientific">Haemonchus placei</name>
    <name type="common">Barber's pole worm</name>
    <dbReference type="NCBI Taxonomy" id="6290"/>
    <lineage>
        <taxon>Eukaryota</taxon>
        <taxon>Metazoa</taxon>
        <taxon>Ecdysozoa</taxon>
        <taxon>Nematoda</taxon>
        <taxon>Chromadorea</taxon>
        <taxon>Rhabditida</taxon>
        <taxon>Rhabditina</taxon>
        <taxon>Rhabditomorpha</taxon>
        <taxon>Strongyloidea</taxon>
        <taxon>Trichostrongylidae</taxon>
        <taxon>Haemonchus</taxon>
    </lineage>
</organism>
<proteinExistence type="predicted"/>
<keyword evidence="2" id="KW-1185">Reference proteome</keyword>
<dbReference type="EMBL" id="UZAF01016719">
    <property type="protein sequence ID" value="VDO32834.1"/>
    <property type="molecule type" value="Genomic_DNA"/>
</dbReference>
<dbReference type="OrthoDB" id="5856395at2759"/>
<protein>
    <submittedName>
        <fullName evidence="1">Uncharacterized protein</fullName>
    </submittedName>
</protein>
<dbReference type="AlphaFoldDB" id="A0A3P7VDS5"/>
<reference evidence="1 2" key="1">
    <citation type="submission" date="2018-11" db="EMBL/GenBank/DDBJ databases">
        <authorList>
            <consortium name="Pathogen Informatics"/>
        </authorList>
    </citation>
    <scope>NUCLEOTIDE SEQUENCE [LARGE SCALE GENOMIC DNA]</scope>
    <source>
        <strain evidence="1 2">MHpl1</strain>
    </source>
</reference>
<gene>
    <name evidence="1" type="ORF">HPLM_LOCUS7736</name>
</gene>
<name>A0A3P7VDS5_HAEPC</name>
<dbReference type="Proteomes" id="UP000268014">
    <property type="component" value="Unassembled WGS sequence"/>
</dbReference>
<evidence type="ECO:0000313" key="1">
    <source>
        <dbReference type="EMBL" id="VDO32834.1"/>
    </source>
</evidence>
<accession>A0A3P7VDS5</accession>